<evidence type="ECO:0000313" key="1">
    <source>
        <dbReference type="EMBL" id="PBJ39115.1"/>
    </source>
</evidence>
<comment type="caution">
    <text evidence="1">The sequence shown here is derived from an EMBL/GenBank/DDBJ whole genome shotgun (WGS) entry which is preliminary data.</text>
</comment>
<dbReference type="AlphaFoldDB" id="A0A2A3LCV3"/>
<dbReference type="Proteomes" id="UP000218842">
    <property type="component" value="Unassembled WGS sequence"/>
</dbReference>
<reference evidence="1 2" key="1">
    <citation type="journal article" date="2017" name="Genome Biol. Evol.">
        <title>Population Structure and Local Adaptation of MAC Lung Disease Agent Mycobacterium avium subsp. hominissuis.</title>
        <authorList>
            <person name="Yano H."/>
            <person name="Iwamoto T."/>
            <person name="Nishiuchi Y."/>
            <person name="Nakajima C."/>
            <person name="Starkova D.A."/>
            <person name="Mokrousov I."/>
            <person name="Narvskaya O."/>
            <person name="Yoshida S."/>
            <person name="Arikawa K."/>
            <person name="Nakanishi N."/>
            <person name="Osaki K."/>
            <person name="Nakagawa I."/>
            <person name="Ato M."/>
            <person name="Suzuki Y."/>
            <person name="Maruyama F."/>
        </authorList>
    </citation>
    <scope>NUCLEOTIDE SEQUENCE [LARGE SCALE GENOMIC DNA]</scope>
    <source>
        <strain evidence="1 2">OCU466</strain>
    </source>
</reference>
<gene>
    <name evidence="1" type="ORF">XV03_03830</name>
</gene>
<proteinExistence type="predicted"/>
<name>A0A2A3LCV3_MYCAV</name>
<organism evidence="1 2">
    <name type="scientific">Mycobacterium avium subsp. hominissuis</name>
    <dbReference type="NCBI Taxonomy" id="439334"/>
    <lineage>
        <taxon>Bacteria</taxon>
        <taxon>Bacillati</taxon>
        <taxon>Actinomycetota</taxon>
        <taxon>Actinomycetes</taxon>
        <taxon>Mycobacteriales</taxon>
        <taxon>Mycobacteriaceae</taxon>
        <taxon>Mycobacterium</taxon>
        <taxon>Mycobacterium avium complex (MAC)</taxon>
    </lineage>
</organism>
<accession>A0A2A3LCV3</accession>
<dbReference type="EMBL" id="LBGZ01000029">
    <property type="protein sequence ID" value="PBJ39115.1"/>
    <property type="molecule type" value="Genomic_DNA"/>
</dbReference>
<sequence>MTTQEPGGLAALAEAMKARMAHLDLNIADVGKRGGPQRGAMREILYARRRPRVSTLQEIDKVLGWPEGLAEDILHERCDPPAPDEWGDLPDENRLGLVRSQLLQMRKDNQRMTRALEQQGHTITELLELVDEERQGWA</sequence>
<protein>
    <submittedName>
        <fullName evidence="1">Uncharacterized protein</fullName>
    </submittedName>
</protein>
<evidence type="ECO:0000313" key="2">
    <source>
        <dbReference type="Proteomes" id="UP000218842"/>
    </source>
</evidence>
<dbReference type="RefSeq" id="WP_071321613.1">
    <property type="nucleotide sequence ID" value="NZ_BDNC01000033.1"/>
</dbReference>